<keyword evidence="9" id="KW-1185">Reference proteome</keyword>
<feature type="domain" description="Ig-like" evidence="8">
    <location>
        <begin position="179"/>
        <end position="265"/>
    </location>
</feature>
<comment type="subcellular location">
    <subcellularLocation>
        <location evidence="1">Membrane</location>
        <topology evidence="1">Single-pass type I membrane protein</topology>
    </subcellularLocation>
</comment>
<dbReference type="SUPFAM" id="SSF48726">
    <property type="entry name" value="Immunoglobulin"/>
    <property type="match status" value="6"/>
</dbReference>
<evidence type="ECO:0000256" key="7">
    <source>
        <dbReference type="ARBA" id="ARBA00023319"/>
    </source>
</evidence>
<keyword evidence="6" id="KW-0325">Glycoprotein</keyword>
<proteinExistence type="predicted"/>
<keyword evidence="2" id="KW-0812">Transmembrane</keyword>
<dbReference type="InterPro" id="IPR001245">
    <property type="entry name" value="Ser-Thr/Tyr_kinase_cat_dom"/>
</dbReference>
<dbReference type="SMART" id="SM00408">
    <property type="entry name" value="IGc2"/>
    <property type="match status" value="4"/>
</dbReference>
<dbReference type="PIRSF" id="PIRSF000615">
    <property type="entry name" value="TyrPK_CSF1-R"/>
    <property type="match status" value="1"/>
</dbReference>
<evidence type="ECO:0000256" key="2">
    <source>
        <dbReference type="ARBA" id="ARBA00022692"/>
    </source>
</evidence>
<protein>
    <submittedName>
        <fullName evidence="10">Carcinoembryonic antigen-related cell adhesion molecule 5-like</fullName>
    </submittedName>
</protein>
<dbReference type="Pfam" id="PF07714">
    <property type="entry name" value="PK_Tyr_Ser-Thr"/>
    <property type="match status" value="1"/>
</dbReference>
<evidence type="ECO:0000313" key="10">
    <source>
        <dbReference type="RefSeq" id="XP_006815315.1"/>
    </source>
</evidence>
<dbReference type="InterPro" id="IPR013162">
    <property type="entry name" value="CD80_C2-set"/>
</dbReference>
<dbReference type="GeneID" id="102809126"/>
<dbReference type="InterPro" id="IPR051275">
    <property type="entry name" value="Cell_adhesion_signaling"/>
</dbReference>
<reference evidence="10" key="1">
    <citation type="submission" date="2025-08" db="UniProtKB">
        <authorList>
            <consortium name="RefSeq"/>
        </authorList>
    </citation>
    <scope>IDENTIFICATION</scope>
    <source>
        <tissue evidence="10">Testes</tissue>
    </source>
</reference>
<keyword evidence="7" id="KW-0393">Immunoglobulin domain</keyword>
<dbReference type="InterPro" id="IPR020635">
    <property type="entry name" value="Tyr_kinase_cat_dom"/>
</dbReference>
<dbReference type="Pfam" id="PF08205">
    <property type="entry name" value="C2-set_2"/>
    <property type="match status" value="2"/>
</dbReference>
<name>A0ABM0M5M4_SACKO</name>
<feature type="domain" description="Ig-like" evidence="8">
    <location>
        <begin position="77"/>
        <end position="163"/>
    </location>
</feature>
<organism evidence="9 10">
    <name type="scientific">Saccoglossus kowalevskii</name>
    <name type="common">Acorn worm</name>
    <dbReference type="NCBI Taxonomy" id="10224"/>
    <lineage>
        <taxon>Eukaryota</taxon>
        <taxon>Metazoa</taxon>
        <taxon>Hemichordata</taxon>
        <taxon>Enteropneusta</taxon>
        <taxon>Harrimaniidae</taxon>
        <taxon>Saccoglossus</taxon>
    </lineage>
</organism>
<dbReference type="SMART" id="SM00409">
    <property type="entry name" value="IG"/>
    <property type="match status" value="5"/>
</dbReference>
<feature type="domain" description="Ig-like" evidence="8">
    <location>
        <begin position="495"/>
        <end position="597"/>
    </location>
</feature>
<dbReference type="SMART" id="SM00219">
    <property type="entry name" value="TyrKc"/>
    <property type="match status" value="1"/>
</dbReference>
<dbReference type="InterPro" id="IPR011009">
    <property type="entry name" value="Kinase-like_dom_sf"/>
</dbReference>
<dbReference type="PANTHER" id="PTHR11640">
    <property type="entry name" value="NEPHRIN"/>
    <property type="match status" value="1"/>
</dbReference>
<evidence type="ECO:0000256" key="3">
    <source>
        <dbReference type="ARBA" id="ARBA00022989"/>
    </source>
</evidence>
<dbReference type="Proteomes" id="UP000694865">
    <property type="component" value="Unplaced"/>
</dbReference>
<dbReference type="InterPro" id="IPR007110">
    <property type="entry name" value="Ig-like_dom"/>
</dbReference>
<feature type="domain" description="Ig-like" evidence="8">
    <location>
        <begin position="1"/>
        <end position="60"/>
    </location>
</feature>
<feature type="domain" description="Ig-like" evidence="8">
    <location>
        <begin position="384"/>
        <end position="480"/>
    </location>
</feature>
<dbReference type="Pfam" id="PF07679">
    <property type="entry name" value="I-set"/>
    <property type="match status" value="1"/>
</dbReference>
<dbReference type="PROSITE" id="PS50835">
    <property type="entry name" value="IG_LIKE"/>
    <property type="match status" value="6"/>
</dbReference>
<dbReference type="Gene3D" id="1.10.510.10">
    <property type="entry name" value="Transferase(Phosphotransferase) domain 1"/>
    <property type="match status" value="1"/>
</dbReference>
<dbReference type="InterPro" id="IPR003599">
    <property type="entry name" value="Ig_sub"/>
</dbReference>
<sequence length="803" mass="89540">MRCTENTAALDYSWFKNDQLLDQPDDNLIKTDNTLTFNVVTRNDRALYNCCLSIITETVCSDAKLLDVLYLPDYPWPECTVGVESEDYYEAGETIVITCHATDGNPEPVLTWFNGSDPMDTCVTESFGVPTVTNSTCSWVLESTDNGRKYICHGIHNATEVINSCNTGYLDVKYPPDYPTCNMSVESSALVEGNNTMITCESLDGNPAATLLWINTTDNTVLNAITLEPSDTESRAVYSWTLSRADNAAIYRCNATNLVQEEPLTCEIDTLNVTFSAEYVRISNPGTLLEEGDITYLTCETGSSNPISSVNWFRNNTLIEDSENERVVNVKHSSGDYNGFKTTEQLEICLTAKHNAAFFQCKACVDVVGDIVESNNINLNVSFPPVEPNGCKTCISGNDGPVIEGDILTLTCTTCSSNPASTITWYRNRSPTDEYVGAPEQSPGAYYGTVTSQKLRYNVTRMDHDDVFQCEAVYNNSSMNQYGSDHVIVDVHYSPFVMNRLQNSHVYADEDETAELTCEINSNPTVDITWLDSVGEPISNTSRTRIVTSIVDVNTTSILTIYDVIDSDYGTYTCNASNYIGSVTHDIDLRDPSESLSNNVGSSKAKNWEIPLKSISFIEDLSSCRITYLRRAEVKFNKRNINAVVKMLKDTEHCTGRKHLMAEICILKELDHVNCVVRALSATNIQIGDDKVCKIAELGYSTSVMTSDEFESIESVKCHTHRMKDNDIVHEIQDGYRMQKPRHCHVKIYTLMYQCWEQDPSSRPSYAQIINTLENVSGSNSDNDEEEDPVYVNIVGNSLQNIC</sequence>
<dbReference type="InterPro" id="IPR013098">
    <property type="entry name" value="Ig_I-set"/>
</dbReference>
<evidence type="ECO:0000259" key="8">
    <source>
        <dbReference type="PROSITE" id="PS50835"/>
    </source>
</evidence>
<dbReference type="PANTHER" id="PTHR11640:SF31">
    <property type="entry name" value="IRREGULAR CHIASM C-ROUGHEST PROTEIN-RELATED"/>
    <property type="match status" value="1"/>
</dbReference>
<feature type="domain" description="Ig-like" evidence="8">
    <location>
        <begin position="277"/>
        <end position="363"/>
    </location>
</feature>
<keyword evidence="4" id="KW-0472">Membrane</keyword>
<dbReference type="SUPFAM" id="SSF56112">
    <property type="entry name" value="Protein kinase-like (PK-like)"/>
    <property type="match status" value="1"/>
</dbReference>
<dbReference type="InterPro" id="IPR013783">
    <property type="entry name" value="Ig-like_fold"/>
</dbReference>
<evidence type="ECO:0000256" key="6">
    <source>
        <dbReference type="ARBA" id="ARBA00023180"/>
    </source>
</evidence>
<dbReference type="RefSeq" id="XP_006815315.1">
    <property type="nucleotide sequence ID" value="XM_006815252.1"/>
</dbReference>
<accession>A0ABM0M5M4</accession>
<keyword evidence="5" id="KW-1015">Disulfide bond</keyword>
<evidence type="ECO:0000256" key="1">
    <source>
        <dbReference type="ARBA" id="ARBA00004479"/>
    </source>
</evidence>
<dbReference type="Gene3D" id="2.60.40.10">
    <property type="entry name" value="Immunoglobulins"/>
    <property type="match status" value="6"/>
</dbReference>
<evidence type="ECO:0000313" key="9">
    <source>
        <dbReference type="Proteomes" id="UP000694865"/>
    </source>
</evidence>
<dbReference type="Gene3D" id="3.30.200.20">
    <property type="entry name" value="Phosphorylase Kinase, domain 1"/>
    <property type="match status" value="1"/>
</dbReference>
<evidence type="ECO:0000256" key="5">
    <source>
        <dbReference type="ARBA" id="ARBA00023157"/>
    </source>
</evidence>
<evidence type="ECO:0000256" key="4">
    <source>
        <dbReference type="ARBA" id="ARBA00023136"/>
    </source>
</evidence>
<dbReference type="InterPro" id="IPR003598">
    <property type="entry name" value="Ig_sub2"/>
</dbReference>
<keyword evidence="3" id="KW-1133">Transmembrane helix</keyword>
<dbReference type="InterPro" id="IPR036179">
    <property type="entry name" value="Ig-like_dom_sf"/>
</dbReference>
<gene>
    <name evidence="10" type="primary">LOC102809126</name>
</gene>